<accession>A0AA37HYJ1</accession>
<dbReference type="Pfam" id="PF13443">
    <property type="entry name" value="HTH_26"/>
    <property type="match status" value="1"/>
</dbReference>
<gene>
    <name evidence="2" type="ORF">PRRU23_27710</name>
</gene>
<evidence type="ECO:0000313" key="2">
    <source>
        <dbReference type="EMBL" id="GJG29071.1"/>
    </source>
</evidence>
<dbReference type="Proteomes" id="UP000887043">
    <property type="component" value="Unassembled WGS sequence"/>
</dbReference>
<comment type="caution">
    <text evidence="2">The sequence shown here is derived from an EMBL/GenBank/DDBJ whole genome shotgun (WGS) entry which is preliminary data.</text>
</comment>
<dbReference type="InterPro" id="IPR001387">
    <property type="entry name" value="Cro/C1-type_HTH"/>
</dbReference>
<dbReference type="SMART" id="SM00530">
    <property type="entry name" value="HTH_XRE"/>
    <property type="match status" value="1"/>
</dbReference>
<dbReference type="PROSITE" id="PS50943">
    <property type="entry name" value="HTH_CROC1"/>
    <property type="match status" value="1"/>
</dbReference>
<organism evidence="2 3">
    <name type="scientific">Segatella bryantii</name>
    <name type="common">Prevotella bryantii</name>
    <dbReference type="NCBI Taxonomy" id="77095"/>
    <lineage>
        <taxon>Bacteria</taxon>
        <taxon>Pseudomonadati</taxon>
        <taxon>Bacteroidota</taxon>
        <taxon>Bacteroidia</taxon>
        <taxon>Bacteroidales</taxon>
        <taxon>Prevotellaceae</taxon>
        <taxon>Segatella</taxon>
    </lineage>
</organism>
<evidence type="ECO:0000259" key="1">
    <source>
        <dbReference type="PROSITE" id="PS50943"/>
    </source>
</evidence>
<dbReference type="CDD" id="cd00093">
    <property type="entry name" value="HTH_XRE"/>
    <property type="match status" value="1"/>
</dbReference>
<dbReference type="GO" id="GO:0003677">
    <property type="term" value="F:DNA binding"/>
    <property type="evidence" value="ECO:0007669"/>
    <property type="project" value="InterPro"/>
</dbReference>
<dbReference type="Gene3D" id="1.10.260.40">
    <property type="entry name" value="lambda repressor-like DNA-binding domains"/>
    <property type="match status" value="1"/>
</dbReference>
<protein>
    <submittedName>
        <fullName evidence="2">Transcriptional regulator</fullName>
    </submittedName>
</protein>
<name>A0AA37HYJ1_SEGBR</name>
<dbReference type="SUPFAM" id="SSF47413">
    <property type="entry name" value="lambda repressor-like DNA-binding domains"/>
    <property type="match status" value="1"/>
</dbReference>
<reference evidence="2" key="1">
    <citation type="submission" date="2021-08" db="EMBL/GenBank/DDBJ databases">
        <title>Prevotella lacticifex sp. nov., isolated from rumen of cow.</title>
        <authorList>
            <person name="Shinkai T."/>
            <person name="Ikeyama N."/>
            <person name="Kumagai M."/>
            <person name="Ohmori H."/>
            <person name="Sakamoto M."/>
            <person name="Ohkuma M."/>
            <person name="Mitsumori M."/>
        </authorList>
    </citation>
    <scope>NUCLEOTIDE SEQUENCE</scope>
    <source>
        <strain evidence="2">DSM 11371</strain>
    </source>
</reference>
<dbReference type="RefSeq" id="WP_006281986.1">
    <property type="nucleotide sequence ID" value="NZ_BPTR01000002.1"/>
</dbReference>
<dbReference type="AlphaFoldDB" id="A0AA37HYJ1"/>
<proteinExistence type="predicted"/>
<dbReference type="InterPro" id="IPR010982">
    <property type="entry name" value="Lambda_DNA-bd_dom_sf"/>
</dbReference>
<feature type="domain" description="HTH cro/C1-type" evidence="1">
    <location>
        <begin position="8"/>
        <end position="62"/>
    </location>
</feature>
<evidence type="ECO:0000313" key="3">
    <source>
        <dbReference type="Proteomes" id="UP000887043"/>
    </source>
</evidence>
<sequence>MERKINRIKVMLAEKGKTNKWLSEQVGKDPATVSKWCTNVAQPTLETMMQIAKVLEVDLNDLVRFEALPEIDKKE</sequence>
<dbReference type="EMBL" id="BPTR01000002">
    <property type="protein sequence ID" value="GJG29071.1"/>
    <property type="molecule type" value="Genomic_DNA"/>
</dbReference>